<reference evidence="1" key="1">
    <citation type="submission" date="2017-02" db="UniProtKB">
        <authorList>
            <consortium name="WormBaseParasite"/>
        </authorList>
    </citation>
    <scope>IDENTIFICATION</scope>
</reference>
<name>A0A0R3T3C8_RODNA</name>
<proteinExistence type="predicted"/>
<evidence type="ECO:0000313" key="1">
    <source>
        <dbReference type="WBParaSite" id="HNAJ_0000150301-mRNA-1"/>
    </source>
</evidence>
<protein>
    <submittedName>
        <fullName evidence="1">Abhydrolase_3 domain-containing protein</fullName>
    </submittedName>
</protein>
<sequence length="84" mass="9254">MTTTKEEKSHNCRTNGTEVDEVPLLVIAPCSLDSPFPIPLSLLCGREGRSDPFVRGLEAKGVHFIDTWASNTGVHNQFVSLSWL</sequence>
<dbReference type="AlphaFoldDB" id="A0A0R3T3C8"/>
<accession>A0A0R3T3C8</accession>
<organism evidence="1">
    <name type="scientific">Rodentolepis nana</name>
    <name type="common">Dwarf tapeworm</name>
    <name type="synonym">Hymenolepis nana</name>
    <dbReference type="NCBI Taxonomy" id="102285"/>
    <lineage>
        <taxon>Eukaryota</taxon>
        <taxon>Metazoa</taxon>
        <taxon>Spiralia</taxon>
        <taxon>Lophotrochozoa</taxon>
        <taxon>Platyhelminthes</taxon>
        <taxon>Cestoda</taxon>
        <taxon>Eucestoda</taxon>
        <taxon>Cyclophyllidea</taxon>
        <taxon>Hymenolepididae</taxon>
        <taxon>Rodentolepis</taxon>
    </lineage>
</organism>
<dbReference type="WBParaSite" id="HNAJ_0000150301-mRNA-1">
    <property type="protein sequence ID" value="HNAJ_0000150301-mRNA-1"/>
    <property type="gene ID" value="HNAJ_0000150301"/>
</dbReference>